<name>A0A1Y0AZE5_9LAMI</name>
<gene>
    <name evidence="1" type="ORF">AEK19_MT0224</name>
</gene>
<reference evidence="1" key="1">
    <citation type="submission" date="2017-03" db="EMBL/GenBank/DDBJ databases">
        <title>The mitochondrial genome of the carnivorous plant Utricularia reniformis (Lentibulariaceae): structure, comparative analysis and evolutionary landmarks.</title>
        <authorList>
            <person name="Silva S.R."/>
            <person name="Alvarenga D.O."/>
            <person name="Michael T.P."/>
            <person name="Miranda V.F.O."/>
            <person name="Varani A.M."/>
        </authorList>
    </citation>
    <scope>NUCLEOTIDE SEQUENCE</scope>
</reference>
<dbReference type="EMBL" id="KY774314">
    <property type="protein sequence ID" value="ART30501.1"/>
    <property type="molecule type" value="Genomic_DNA"/>
</dbReference>
<proteinExistence type="predicted"/>
<organism evidence="1">
    <name type="scientific">Utricularia reniformis</name>
    <dbReference type="NCBI Taxonomy" id="192314"/>
    <lineage>
        <taxon>Eukaryota</taxon>
        <taxon>Viridiplantae</taxon>
        <taxon>Streptophyta</taxon>
        <taxon>Embryophyta</taxon>
        <taxon>Tracheophyta</taxon>
        <taxon>Spermatophyta</taxon>
        <taxon>Magnoliopsida</taxon>
        <taxon>eudicotyledons</taxon>
        <taxon>Gunneridae</taxon>
        <taxon>Pentapetalae</taxon>
        <taxon>asterids</taxon>
        <taxon>lamiids</taxon>
        <taxon>Lamiales</taxon>
        <taxon>Lentibulariaceae</taxon>
        <taxon>Utricularia</taxon>
    </lineage>
</organism>
<dbReference type="AlphaFoldDB" id="A0A1Y0AZE5"/>
<keyword evidence="1" id="KW-0496">Mitochondrion</keyword>
<geneLocation type="mitochondrion" evidence="1"/>
<evidence type="ECO:0000313" key="1">
    <source>
        <dbReference type="EMBL" id="ART30501.1"/>
    </source>
</evidence>
<sequence>MFGLNLRLRLSLPCPLECTQKVLFFVAGLVVRLSYSLRTSLPLLRFDS</sequence>
<accession>A0A1Y0AZE5</accession>
<protein>
    <submittedName>
        <fullName evidence="1">Uncharacterized protein</fullName>
    </submittedName>
</protein>